<dbReference type="GO" id="GO:0051301">
    <property type="term" value="P:cell division"/>
    <property type="evidence" value="ECO:0007669"/>
    <property type="project" value="InterPro"/>
</dbReference>
<dbReference type="InterPro" id="IPR039076">
    <property type="entry name" value="DivIC"/>
</dbReference>
<evidence type="ECO:0000256" key="1">
    <source>
        <dbReference type="SAM" id="Phobius"/>
    </source>
</evidence>
<comment type="caution">
    <text evidence="2">The sequence shown here is derived from an EMBL/GenBank/DDBJ whole genome shotgun (WGS) entry which is preliminary data.</text>
</comment>
<evidence type="ECO:0008006" key="4">
    <source>
        <dbReference type="Google" id="ProtNLM"/>
    </source>
</evidence>
<proteinExistence type="predicted"/>
<feature type="transmembrane region" description="Helical" evidence="1">
    <location>
        <begin position="36"/>
        <end position="53"/>
    </location>
</feature>
<dbReference type="Pfam" id="PF04977">
    <property type="entry name" value="DivIC"/>
    <property type="match status" value="1"/>
</dbReference>
<keyword evidence="1" id="KW-0812">Transmembrane</keyword>
<dbReference type="RefSeq" id="WP_153672866.1">
    <property type="nucleotide sequence ID" value="NZ_AZFN01000028.1"/>
</dbReference>
<sequence>MSQHKSQVIHLNNPYIQRVNHRRHVVRDTHVKRIKMILTLFAAVILFLGFELWQSHTELAQVNQSIVKTEQTIKSQKSRGQTIQEELELLKNPDYVQQLVRQKYDYSKDGETLYKFVN</sequence>
<protein>
    <recommendedName>
        <fullName evidence="4">Septum formation initiator</fullName>
    </recommendedName>
</protein>
<dbReference type="PANTHER" id="PTHR40027">
    <property type="entry name" value="CELL DIVISION PROTEIN DIVIC"/>
    <property type="match status" value="1"/>
</dbReference>
<evidence type="ECO:0000313" key="2">
    <source>
        <dbReference type="EMBL" id="KRM00713.1"/>
    </source>
</evidence>
<keyword evidence="3" id="KW-1185">Reference proteome</keyword>
<gene>
    <name evidence="2" type="ORF">FC60_GL001045</name>
</gene>
<dbReference type="PANTHER" id="PTHR40027:SF1">
    <property type="entry name" value="CELL DIVISION PROTEIN DIVIC"/>
    <property type="match status" value="1"/>
</dbReference>
<evidence type="ECO:0000313" key="3">
    <source>
        <dbReference type="Proteomes" id="UP000051739"/>
    </source>
</evidence>
<dbReference type="Proteomes" id="UP000051739">
    <property type="component" value="Unassembled WGS sequence"/>
</dbReference>
<reference evidence="2 3" key="1">
    <citation type="journal article" date="2015" name="Genome Announc.">
        <title>Expanding the biotechnology potential of lactobacilli through comparative genomics of 213 strains and associated genera.</title>
        <authorList>
            <person name="Sun Z."/>
            <person name="Harris H.M."/>
            <person name="McCann A."/>
            <person name="Guo C."/>
            <person name="Argimon S."/>
            <person name="Zhang W."/>
            <person name="Yang X."/>
            <person name="Jeffery I.B."/>
            <person name="Cooney J.C."/>
            <person name="Kagawa T.F."/>
            <person name="Liu W."/>
            <person name="Song Y."/>
            <person name="Salvetti E."/>
            <person name="Wrobel A."/>
            <person name="Rasinkangas P."/>
            <person name="Parkhill J."/>
            <person name="Rea M.C."/>
            <person name="O'Sullivan O."/>
            <person name="Ritari J."/>
            <person name="Douillard F.P."/>
            <person name="Paul Ross R."/>
            <person name="Yang R."/>
            <person name="Briner A.E."/>
            <person name="Felis G.E."/>
            <person name="de Vos W.M."/>
            <person name="Barrangou R."/>
            <person name="Klaenhammer T.R."/>
            <person name="Caufield P.W."/>
            <person name="Cui Y."/>
            <person name="Zhang H."/>
            <person name="O'Toole P.W."/>
        </authorList>
    </citation>
    <scope>NUCLEOTIDE SEQUENCE [LARGE SCALE GENOMIC DNA]</scope>
    <source>
        <strain evidence="2 3">DSM 16045</strain>
    </source>
</reference>
<accession>A0A0R1VBV1</accession>
<keyword evidence="1" id="KW-1133">Transmembrane helix</keyword>
<organism evidence="2 3">
    <name type="scientific">Limosilactobacillus gastricus DSM 16045</name>
    <dbReference type="NCBI Taxonomy" id="1423749"/>
    <lineage>
        <taxon>Bacteria</taxon>
        <taxon>Bacillati</taxon>
        <taxon>Bacillota</taxon>
        <taxon>Bacilli</taxon>
        <taxon>Lactobacillales</taxon>
        <taxon>Lactobacillaceae</taxon>
        <taxon>Limosilactobacillus</taxon>
    </lineage>
</organism>
<dbReference type="InterPro" id="IPR007060">
    <property type="entry name" value="FtsL/DivIC"/>
</dbReference>
<name>A0A0R1VBV1_9LACO</name>
<dbReference type="AlphaFoldDB" id="A0A0R1VBV1"/>
<keyword evidence="1" id="KW-0472">Membrane</keyword>
<dbReference type="PATRIC" id="fig|1423749.3.peg.1067"/>
<dbReference type="EMBL" id="AZFN01000028">
    <property type="protein sequence ID" value="KRM00713.1"/>
    <property type="molecule type" value="Genomic_DNA"/>
</dbReference>